<reference evidence="1" key="2">
    <citation type="submission" date="2020-08" db="EMBL/GenBank/DDBJ databases">
        <title>Plant Genome Project.</title>
        <authorList>
            <person name="Zhang R.-G."/>
        </authorList>
    </citation>
    <scope>NUCLEOTIDE SEQUENCE</scope>
    <source>
        <strain evidence="1">Huo1</strain>
        <tissue evidence="1">Leaf</tissue>
    </source>
</reference>
<dbReference type="InterPro" id="IPR055290">
    <property type="entry name" value="At3g26010-like"/>
</dbReference>
<protein>
    <submittedName>
        <fullName evidence="1">Uncharacterized protein</fullName>
    </submittedName>
</protein>
<sequence length="205" mass="22927">MKHEEQEGKEEDVAAIDGEHLQRWREPKFHYGLHFVKFCHLRAVASCCTLAALAPTLIHLAMDCYAALVFVIRVLQRCDGEDNVVLAGYHRSFGHRPERTFKCMVFDSATGKWRKFVSLQDDHFTHMNRNQVVFANGALHWLTASCSCLLVLDLDCESWRKIPLPGQVVCGSGNRVYLLESADLGCVDEYMGDGGVREGGVVVGG</sequence>
<dbReference type="AlphaFoldDB" id="A0A8X8YVC7"/>
<dbReference type="Proteomes" id="UP000298416">
    <property type="component" value="Unassembled WGS sequence"/>
</dbReference>
<proteinExistence type="predicted"/>
<name>A0A8X8YVC7_SALSN</name>
<accession>A0A8X8YVC7</accession>
<keyword evidence="2" id="KW-1185">Reference proteome</keyword>
<evidence type="ECO:0000313" key="2">
    <source>
        <dbReference type="Proteomes" id="UP000298416"/>
    </source>
</evidence>
<dbReference type="PANTHER" id="PTHR35546:SF9">
    <property type="entry name" value="F-BOX ASSOCIATED DOMAIN-CONTAINING PROTEIN"/>
    <property type="match status" value="1"/>
</dbReference>
<evidence type="ECO:0000313" key="1">
    <source>
        <dbReference type="EMBL" id="KAG6436981.1"/>
    </source>
</evidence>
<gene>
    <name evidence="1" type="ORF">SASPL_101888</name>
</gene>
<dbReference type="PANTHER" id="PTHR35546">
    <property type="entry name" value="F-BOX PROTEIN INTERACTION DOMAIN PROTEIN-RELATED"/>
    <property type="match status" value="1"/>
</dbReference>
<comment type="caution">
    <text evidence="1">The sequence shown here is derived from an EMBL/GenBank/DDBJ whole genome shotgun (WGS) entry which is preliminary data.</text>
</comment>
<reference evidence="1" key="1">
    <citation type="submission" date="2018-01" db="EMBL/GenBank/DDBJ databases">
        <authorList>
            <person name="Mao J.F."/>
        </authorList>
    </citation>
    <scope>NUCLEOTIDE SEQUENCE</scope>
    <source>
        <strain evidence="1">Huo1</strain>
        <tissue evidence="1">Leaf</tissue>
    </source>
</reference>
<organism evidence="1">
    <name type="scientific">Salvia splendens</name>
    <name type="common">Scarlet sage</name>
    <dbReference type="NCBI Taxonomy" id="180675"/>
    <lineage>
        <taxon>Eukaryota</taxon>
        <taxon>Viridiplantae</taxon>
        <taxon>Streptophyta</taxon>
        <taxon>Embryophyta</taxon>
        <taxon>Tracheophyta</taxon>
        <taxon>Spermatophyta</taxon>
        <taxon>Magnoliopsida</taxon>
        <taxon>eudicotyledons</taxon>
        <taxon>Gunneridae</taxon>
        <taxon>Pentapetalae</taxon>
        <taxon>asterids</taxon>
        <taxon>lamiids</taxon>
        <taxon>Lamiales</taxon>
        <taxon>Lamiaceae</taxon>
        <taxon>Nepetoideae</taxon>
        <taxon>Mentheae</taxon>
        <taxon>Salviinae</taxon>
        <taxon>Salvia</taxon>
        <taxon>Salvia subgen. Calosphace</taxon>
        <taxon>core Calosphace</taxon>
    </lineage>
</organism>
<dbReference type="EMBL" id="PNBA02000001">
    <property type="protein sequence ID" value="KAG6436981.1"/>
    <property type="molecule type" value="Genomic_DNA"/>
</dbReference>